<dbReference type="InterPro" id="IPR008949">
    <property type="entry name" value="Isoprenoid_synthase_dom_sf"/>
</dbReference>
<evidence type="ECO:0000313" key="13">
    <source>
        <dbReference type="Proteomes" id="UP001175228"/>
    </source>
</evidence>
<dbReference type="EMBL" id="JAUEPU010000024">
    <property type="protein sequence ID" value="KAK0493599.1"/>
    <property type="molecule type" value="Genomic_DNA"/>
</dbReference>
<dbReference type="InterPro" id="IPR033749">
    <property type="entry name" value="Polyprenyl_synt_CS"/>
</dbReference>
<dbReference type="PANTHER" id="PTHR11525:SF0">
    <property type="entry name" value="FARNESYL PYROPHOSPHATE SYNTHASE"/>
    <property type="match status" value="1"/>
</dbReference>
<evidence type="ECO:0000256" key="7">
    <source>
        <dbReference type="ARBA" id="ARBA00032380"/>
    </source>
</evidence>
<evidence type="ECO:0000256" key="6">
    <source>
        <dbReference type="ARBA" id="ARBA00022842"/>
    </source>
</evidence>
<name>A0AA39Q0N2_9AGAR</name>
<feature type="transmembrane region" description="Helical" evidence="11">
    <location>
        <begin position="112"/>
        <end position="128"/>
    </location>
</feature>
<dbReference type="GO" id="GO:0045337">
    <property type="term" value="P:farnesyl diphosphate biosynthetic process"/>
    <property type="evidence" value="ECO:0007669"/>
    <property type="project" value="TreeGrafter"/>
</dbReference>
<keyword evidence="13" id="KW-1185">Reference proteome</keyword>
<feature type="transmembrane region" description="Helical" evidence="11">
    <location>
        <begin position="160"/>
        <end position="178"/>
    </location>
</feature>
<keyword evidence="4" id="KW-0808">Transferase</keyword>
<protein>
    <recommendedName>
        <fullName evidence="10">(2E,6E)-farnesyl diphosphate synthase</fullName>
        <ecNumber evidence="3">2.5.1.1</ecNumber>
        <ecNumber evidence="2">2.5.1.10</ecNumber>
    </recommendedName>
    <alternativeName>
        <fullName evidence="9">Dimethylallyltranstransferase</fullName>
    </alternativeName>
    <alternativeName>
        <fullName evidence="8">Farnesyl diphosphate synthase</fullName>
    </alternativeName>
    <alternativeName>
        <fullName evidence="7">Geranyltranstransferase</fullName>
    </alternativeName>
</protein>
<evidence type="ECO:0000313" key="12">
    <source>
        <dbReference type="EMBL" id="KAK0493599.1"/>
    </source>
</evidence>
<dbReference type="EC" id="2.5.1.10" evidence="2"/>
<dbReference type="GO" id="GO:0046872">
    <property type="term" value="F:metal ion binding"/>
    <property type="evidence" value="ECO:0007669"/>
    <property type="project" value="UniProtKB-KW"/>
</dbReference>
<reference evidence="12" key="1">
    <citation type="submission" date="2023-06" db="EMBL/GenBank/DDBJ databases">
        <authorList>
            <consortium name="Lawrence Berkeley National Laboratory"/>
            <person name="Ahrendt S."/>
            <person name="Sahu N."/>
            <person name="Indic B."/>
            <person name="Wong-Bajracharya J."/>
            <person name="Merenyi Z."/>
            <person name="Ke H.-M."/>
            <person name="Monk M."/>
            <person name="Kocsube S."/>
            <person name="Drula E."/>
            <person name="Lipzen A."/>
            <person name="Balint B."/>
            <person name="Henrissat B."/>
            <person name="Andreopoulos B."/>
            <person name="Martin F.M."/>
            <person name="Harder C.B."/>
            <person name="Rigling D."/>
            <person name="Ford K.L."/>
            <person name="Foster G.D."/>
            <person name="Pangilinan J."/>
            <person name="Papanicolaou A."/>
            <person name="Barry K."/>
            <person name="LaButti K."/>
            <person name="Viragh M."/>
            <person name="Koriabine M."/>
            <person name="Yan M."/>
            <person name="Riley R."/>
            <person name="Champramary S."/>
            <person name="Plett K.L."/>
            <person name="Tsai I.J."/>
            <person name="Slot J."/>
            <person name="Sipos G."/>
            <person name="Plett J."/>
            <person name="Nagy L.G."/>
            <person name="Grigoriev I.V."/>
        </authorList>
    </citation>
    <scope>NUCLEOTIDE SEQUENCE</scope>
    <source>
        <strain evidence="12">HWK02</strain>
    </source>
</reference>
<evidence type="ECO:0000256" key="5">
    <source>
        <dbReference type="ARBA" id="ARBA00022723"/>
    </source>
</evidence>
<dbReference type="Pfam" id="PF00348">
    <property type="entry name" value="polyprenyl_synt"/>
    <property type="match status" value="1"/>
</dbReference>
<keyword evidence="11" id="KW-0472">Membrane</keyword>
<dbReference type="PANTHER" id="PTHR11525">
    <property type="entry name" value="FARNESYL-PYROPHOSPHATE SYNTHETASE"/>
    <property type="match status" value="1"/>
</dbReference>
<dbReference type="GO" id="GO:0004161">
    <property type="term" value="F:dimethylallyltranstransferase activity"/>
    <property type="evidence" value="ECO:0007669"/>
    <property type="project" value="UniProtKB-EC"/>
</dbReference>
<dbReference type="GO" id="GO:0004337">
    <property type="term" value="F:(2E,6E)-farnesyl diphosphate synthase activity"/>
    <property type="evidence" value="ECO:0007669"/>
    <property type="project" value="UniProtKB-EC"/>
</dbReference>
<keyword evidence="11" id="KW-1133">Transmembrane helix</keyword>
<comment type="caution">
    <text evidence="12">The sequence shown here is derived from an EMBL/GenBank/DDBJ whole genome shotgun (WGS) entry which is preliminary data.</text>
</comment>
<sequence>MLTDKTARRMRFEGYWKVIEQEFLLHYWRGYAQDTIEWYERTFDYNVPGGKFDCGMSVVDTVEIIKGIPLTDDGYLDAAVLGWGIEPVPLNLFLISDDMTDSSMMRRGPPRYLLNCLFMLGAMIYYLPKKHLREESYVGVLGLFGDNVPDGHGAACMSKLLLRNVCLFLLTPCLVLTVI</sequence>
<dbReference type="Proteomes" id="UP001175228">
    <property type="component" value="Unassembled WGS sequence"/>
</dbReference>
<dbReference type="InterPro" id="IPR000092">
    <property type="entry name" value="Polyprenyl_synt"/>
</dbReference>
<evidence type="ECO:0000256" key="1">
    <source>
        <dbReference type="ARBA" id="ARBA00001946"/>
    </source>
</evidence>
<evidence type="ECO:0000256" key="2">
    <source>
        <dbReference type="ARBA" id="ARBA00012439"/>
    </source>
</evidence>
<dbReference type="Gene3D" id="1.10.600.10">
    <property type="entry name" value="Farnesyl Diphosphate Synthase"/>
    <property type="match status" value="1"/>
</dbReference>
<keyword evidence="11" id="KW-0812">Transmembrane</keyword>
<proteinExistence type="predicted"/>
<evidence type="ECO:0000256" key="11">
    <source>
        <dbReference type="SAM" id="Phobius"/>
    </source>
</evidence>
<evidence type="ECO:0000256" key="8">
    <source>
        <dbReference type="ARBA" id="ARBA00032424"/>
    </source>
</evidence>
<evidence type="ECO:0000256" key="4">
    <source>
        <dbReference type="ARBA" id="ARBA00022679"/>
    </source>
</evidence>
<dbReference type="AlphaFoldDB" id="A0AA39Q0N2"/>
<comment type="cofactor">
    <cofactor evidence="1">
        <name>Mg(2+)</name>
        <dbReference type="ChEBI" id="CHEBI:18420"/>
    </cofactor>
</comment>
<dbReference type="SUPFAM" id="SSF48576">
    <property type="entry name" value="Terpenoid synthases"/>
    <property type="match status" value="1"/>
</dbReference>
<keyword evidence="5" id="KW-0479">Metal-binding</keyword>
<evidence type="ECO:0000256" key="10">
    <source>
        <dbReference type="ARBA" id="ARBA00032873"/>
    </source>
</evidence>
<dbReference type="PROSITE" id="PS00723">
    <property type="entry name" value="POLYPRENYL_SYNTHASE_1"/>
    <property type="match status" value="1"/>
</dbReference>
<organism evidence="12 13">
    <name type="scientific">Armillaria luteobubalina</name>
    <dbReference type="NCBI Taxonomy" id="153913"/>
    <lineage>
        <taxon>Eukaryota</taxon>
        <taxon>Fungi</taxon>
        <taxon>Dikarya</taxon>
        <taxon>Basidiomycota</taxon>
        <taxon>Agaricomycotina</taxon>
        <taxon>Agaricomycetes</taxon>
        <taxon>Agaricomycetidae</taxon>
        <taxon>Agaricales</taxon>
        <taxon>Marasmiineae</taxon>
        <taxon>Physalacriaceae</taxon>
        <taxon>Armillaria</taxon>
    </lineage>
</organism>
<gene>
    <name evidence="12" type="ORF">EDD18DRAFT_1078307</name>
</gene>
<dbReference type="EC" id="2.5.1.1" evidence="3"/>
<evidence type="ECO:0000256" key="3">
    <source>
        <dbReference type="ARBA" id="ARBA00012833"/>
    </source>
</evidence>
<evidence type="ECO:0000256" key="9">
    <source>
        <dbReference type="ARBA" id="ARBA00032448"/>
    </source>
</evidence>
<accession>A0AA39Q0N2</accession>
<keyword evidence="6" id="KW-0460">Magnesium</keyword>
<dbReference type="GO" id="GO:0005737">
    <property type="term" value="C:cytoplasm"/>
    <property type="evidence" value="ECO:0007669"/>
    <property type="project" value="TreeGrafter"/>
</dbReference>
<dbReference type="InterPro" id="IPR039702">
    <property type="entry name" value="FPS1-like"/>
</dbReference>